<dbReference type="OrthoDB" id="245563at2759"/>
<sequence>MMLLSSPAAPPHNSLALTSLTRPPRYLSLSATPGQYLSLLLSHSEQSGTGIHGGTGTDLFNFCLFSYMMMSNPDLVTMATESMKNMRTEDLKRAAEHMRQTRSEDMAEISDQMAKAL</sequence>
<keyword evidence="2" id="KW-0261">Viral envelope protein</keyword>
<evidence type="ECO:0000313" key="3">
    <source>
        <dbReference type="Proteomes" id="UP000623129"/>
    </source>
</evidence>
<evidence type="ECO:0000313" key="2">
    <source>
        <dbReference type="EMBL" id="KAF3320428.1"/>
    </source>
</evidence>
<dbReference type="EMBL" id="SWLB01000030">
    <property type="protein sequence ID" value="KAF3320428.1"/>
    <property type="molecule type" value="Genomic_DNA"/>
</dbReference>
<name>A0A833VE55_9POAL</name>
<accession>A0A833VE55</accession>
<keyword evidence="2" id="KW-0946">Virion</keyword>
<dbReference type="InterPro" id="IPR053319">
    <property type="entry name" value="OEP61"/>
</dbReference>
<organism evidence="2 3">
    <name type="scientific">Carex littledalei</name>
    <dbReference type="NCBI Taxonomy" id="544730"/>
    <lineage>
        <taxon>Eukaryota</taxon>
        <taxon>Viridiplantae</taxon>
        <taxon>Streptophyta</taxon>
        <taxon>Embryophyta</taxon>
        <taxon>Tracheophyta</taxon>
        <taxon>Spermatophyta</taxon>
        <taxon>Magnoliopsida</taxon>
        <taxon>Liliopsida</taxon>
        <taxon>Poales</taxon>
        <taxon>Cyperaceae</taxon>
        <taxon>Cyperoideae</taxon>
        <taxon>Cariceae</taxon>
        <taxon>Carex</taxon>
        <taxon>Carex subgen. Euthyceras</taxon>
    </lineage>
</organism>
<comment type="caution">
    <text evidence="2">The sequence shown here is derived from an EMBL/GenBank/DDBJ whole genome shotgun (WGS) entry which is preliminary data.</text>
</comment>
<protein>
    <submittedName>
        <fullName evidence="2">Outer envelope protein 61</fullName>
    </submittedName>
</protein>
<dbReference type="Proteomes" id="UP000623129">
    <property type="component" value="Unassembled WGS sequence"/>
</dbReference>
<reference evidence="2" key="1">
    <citation type="submission" date="2020-01" db="EMBL/GenBank/DDBJ databases">
        <title>Genome sequence of Kobresia littledalei, the first chromosome-level genome in the family Cyperaceae.</title>
        <authorList>
            <person name="Qu G."/>
        </authorList>
    </citation>
    <scope>NUCLEOTIDE SEQUENCE</scope>
    <source>
        <strain evidence="2">C.B.Clarke</strain>
        <tissue evidence="2">Leaf</tissue>
    </source>
</reference>
<dbReference type="PANTHER" id="PTHR48433:SF1">
    <property type="entry name" value="OUTER ENVELOPE PROTEIN 61-LIKE"/>
    <property type="match status" value="1"/>
</dbReference>
<keyword evidence="3" id="KW-1185">Reference proteome</keyword>
<proteinExistence type="predicted"/>
<dbReference type="PANTHER" id="PTHR48433">
    <property type="entry name" value="OUTER ENVELOPE PROTEIN 61-LIKE"/>
    <property type="match status" value="1"/>
</dbReference>
<dbReference type="AlphaFoldDB" id="A0A833VE55"/>
<evidence type="ECO:0000256" key="1">
    <source>
        <dbReference type="SAM" id="MobiDB-lite"/>
    </source>
</evidence>
<feature type="region of interest" description="Disordered" evidence="1">
    <location>
        <begin position="94"/>
        <end position="117"/>
    </location>
</feature>
<gene>
    <name evidence="2" type="ORF">FCM35_KLT21970</name>
</gene>
<feature type="compositionally biased region" description="Basic and acidic residues" evidence="1">
    <location>
        <begin position="94"/>
        <end position="105"/>
    </location>
</feature>